<keyword evidence="2" id="KW-0540">Nuclease</keyword>
<dbReference type="Gene3D" id="3.20.20.150">
    <property type="entry name" value="Divalent-metal-dependent TIM barrel enzymes"/>
    <property type="match status" value="1"/>
</dbReference>
<accession>A0A644WH94</accession>
<keyword evidence="2" id="KW-0378">Hydrolase</keyword>
<dbReference type="InterPro" id="IPR013022">
    <property type="entry name" value="Xyl_isomerase-like_TIM-brl"/>
</dbReference>
<dbReference type="AlphaFoldDB" id="A0A644WH94"/>
<evidence type="ECO:0000313" key="2">
    <source>
        <dbReference type="EMBL" id="MPM02868.1"/>
    </source>
</evidence>
<comment type="caution">
    <text evidence="2">The sequence shown here is derived from an EMBL/GenBank/DDBJ whole genome shotgun (WGS) entry which is preliminary data.</text>
</comment>
<dbReference type="GO" id="GO:0008833">
    <property type="term" value="F:deoxyribonuclease IV (phage-T4-induced) activity"/>
    <property type="evidence" value="ECO:0007669"/>
    <property type="project" value="UniProtKB-EC"/>
</dbReference>
<dbReference type="PANTHER" id="PTHR12110">
    <property type="entry name" value="HYDROXYPYRUVATE ISOMERASE"/>
    <property type="match status" value="1"/>
</dbReference>
<dbReference type="Pfam" id="PF01261">
    <property type="entry name" value="AP_endonuc_2"/>
    <property type="match status" value="1"/>
</dbReference>
<protein>
    <submittedName>
        <fullName evidence="2">Endonuclease 4</fullName>
        <ecNumber evidence="2">3.1.21.2</ecNumber>
    </submittedName>
</protein>
<name>A0A644WH94_9ZZZZ</name>
<feature type="domain" description="Xylose isomerase-like TIM barrel" evidence="1">
    <location>
        <begin position="21"/>
        <end position="246"/>
    </location>
</feature>
<keyword evidence="2" id="KW-0255">Endonuclease</keyword>
<dbReference type="InterPro" id="IPR036237">
    <property type="entry name" value="Xyl_isomerase-like_sf"/>
</dbReference>
<evidence type="ECO:0000259" key="1">
    <source>
        <dbReference type="Pfam" id="PF01261"/>
    </source>
</evidence>
<dbReference type="EMBL" id="VSSQ01000904">
    <property type="protein sequence ID" value="MPM02868.1"/>
    <property type="molecule type" value="Genomic_DNA"/>
</dbReference>
<reference evidence="2" key="1">
    <citation type="submission" date="2019-08" db="EMBL/GenBank/DDBJ databases">
        <authorList>
            <person name="Kucharzyk K."/>
            <person name="Murdoch R.W."/>
            <person name="Higgins S."/>
            <person name="Loffler F."/>
        </authorList>
    </citation>
    <scope>NUCLEOTIDE SEQUENCE</scope>
</reference>
<dbReference type="PANTHER" id="PTHR12110:SF21">
    <property type="entry name" value="XYLOSE ISOMERASE-LIKE TIM BARREL DOMAIN-CONTAINING PROTEIN"/>
    <property type="match status" value="1"/>
</dbReference>
<dbReference type="InterPro" id="IPR050312">
    <property type="entry name" value="IolE/XylAMocC-like"/>
</dbReference>
<proteinExistence type="predicted"/>
<organism evidence="2">
    <name type="scientific">bioreactor metagenome</name>
    <dbReference type="NCBI Taxonomy" id="1076179"/>
    <lineage>
        <taxon>unclassified sequences</taxon>
        <taxon>metagenomes</taxon>
        <taxon>ecological metagenomes</taxon>
    </lineage>
</organism>
<dbReference type="EC" id="3.1.21.2" evidence="2"/>
<dbReference type="SUPFAM" id="SSF51658">
    <property type="entry name" value="Xylose isomerase-like"/>
    <property type="match status" value="1"/>
</dbReference>
<sequence length="261" mass="29000">MEAGISSIHFIGYDLLDSIRTSADAGFRWVEIWYEQLRPLKQKGKDLVPELRATGIRWSIHADMRDLNITSRNAGIRDESLRQVQETIRYAAELEADFVTVHPGRAGSTKDSKEDYFPIQVDSFMILAETAADAGIPIGVENMEVMPRAIVTTWSDLNALLDAVASPYLGVVLDLAHLYHLPQEEQRALIDKAGPLRAVHMSDASAAVAHLLLGEGDYDYGFRARRLATRYTGPVFIEGYTPGQGLSAISRLMKAWRDIGL</sequence>
<gene>
    <name evidence="2" type="primary">nfo_16</name>
    <name evidence="2" type="ORF">SDC9_49123</name>
</gene>